<evidence type="ECO:0000313" key="3">
    <source>
        <dbReference type="Proteomes" id="UP000092584"/>
    </source>
</evidence>
<dbReference type="SUPFAM" id="SSF56219">
    <property type="entry name" value="DNase I-like"/>
    <property type="match status" value="1"/>
</dbReference>
<dbReference type="EMBL" id="LSFM01000023">
    <property type="protein sequence ID" value="OBY62980.1"/>
    <property type="molecule type" value="Genomic_DNA"/>
</dbReference>
<accession>A0A1B8TTJ3</accession>
<dbReference type="RefSeq" id="WP_065319957.1">
    <property type="nucleotide sequence ID" value="NZ_CP017477.1"/>
</dbReference>
<dbReference type="AlphaFoldDB" id="A0A1B8TTJ3"/>
<dbReference type="Proteomes" id="UP000092584">
    <property type="component" value="Unassembled WGS sequence"/>
</dbReference>
<reference evidence="3" key="1">
    <citation type="submission" date="2016-02" db="EMBL/GenBank/DDBJ databases">
        <authorList>
            <person name="Shin S.-K."/>
            <person name="Yi H."/>
            <person name="Kim E."/>
        </authorList>
    </citation>
    <scope>NUCLEOTIDE SEQUENCE [LARGE SCALE GENOMIC DNA]</scope>
    <source>
        <strain evidence="3">LPB0003</strain>
    </source>
</reference>
<dbReference type="InterPro" id="IPR005135">
    <property type="entry name" value="Endo/exonuclease/phosphatase"/>
</dbReference>
<comment type="caution">
    <text evidence="2">The sequence shown here is derived from an EMBL/GenBank/DDBJ whole genome shotgun (WGS) entry which is preliminary data.</text>
</comment>
<name>A0A1B8TTJ3_9FLAO</name>
<evidence type="ECO:0000313" key="2">
    <source>
        <dbReference type="EMBL" id="OBY62980.1"/>
    </source>
</evidence>
<gene>
    <name evidence="2" type="ORF">LPB3_12685</name>
</gene>
<dbReference type="Gene3D" id="3.60.10.10">
    <property type="entry name" value="Endonuclease/exonuclease/phosphatase"/>
    <property type="match status" value="1"/>
</dbReference>
<dbReference type="OrthoDB" id="9802724at2"/>
<evidence type="ECO:0000259" key="1">
    <source>
        <dbReference type="Pfam" id="PF19580"/>
    </source>
</evidence>
<dbReference type="GO" id="GO:0004519">
    <property type="term" value="F:endonuclease activity"/>
    <property type="evidence" value="ECO:0007669"/>
    <property type="project" value="UniProtKB-KW"/>
</dbReference>
<keyword evidence="2" id="KW-0378">Hydrolase</keyword>
<keyword evidence="3" id="KW-1185">Reference proteome</keyword>
<keyword evidence="2" id="KW-0255">Endonuclease</keyword>
<sequence length="326" mass="37530">MFPSLKSSKQQENITTIAFYNVENLFDTVNNPATADDDFTPKGKLNWTLKRYKVKIRKLGSVISQLGLNRSAKVPVIVGLVEVENASVVSDLANSSYLKKHHYGYVHHDSPDERGIDVALLYSKVAFELFDSSTYPVFLENEKGERDYTRDILKVSGKLHGELVHILVNHWPSRREGTEISEPKRIATAITARAIIDTINQKEMNPKIILMGDFNDDPSSKSVKDFLVKDVFFNPMESLVDKDKRGTSTYNKKWNFFDQIMLSKNFLDDNNNEELTFKHAEVFNKKWLRIFRGKLKGSPFRTYIGPWYQGGFSDHFPVYVFLKKEN</sequence>
<organism evidence="2 3">
    <name type="scientific">Polaribacter vadi</name>
    <dbReference type="NCBI Taxonomy" id="1774273"/>
    <lineage>
        <taxon>Bacteria</taxon>
        <taxon>Pseudomonadati</taxon>
        <taxon>Bacteroidota</taxon>
        <taxon>Flavobacteriia</taxon>
        <taxon>Flavobacteriales</taxon>
        <taxon>Flavobacteriaceae</taxon>
    </lineage>
</organism>
<dbReference type="PANTHER" id="PTHR42834:SF1">
    <property type="entry name" value="ENDONUCLEASE_EXONUCLEASE_PHOSPHATASE FAMILY PROTEIN (AFU_ORTHOLOGUE AFUA_3G09210)"/>
    <property type="match status" value="1"/>
</dbReference>
<dbReference type="Pfam" id="PF19580">
    <property type="entry name" value="Exo_endo_phos_3"/>
    <property type="match status" value="1"/>
</dbReference>
<keyword evidence="2" id="KW-0540">Nuclease</keyword>
<feature type="domain" description="Endonuclease/exonuclease/phosphatase" evidence="1">
    <location>
        <begin position="16"/>
        <end position="324"/>
    </location>
</feature>
<protein>
    <submittedName>
        <fullName evidence="2">Endonuclease</fullName>
    </submittedName>
</protein>
<dbReference type="PANTHER" id="PTHR42834">
    <property type="entry name" value="ENDONUCLEASE/EXONUCLEASE/PHOSPHATASE FAMILY PROTEIN (AFU_ORTHOLOGUE AFUA_3G09210)"/>
    <property type="match status" value="1"/>
</dbReference>
<dbReference type="KEGG" id="pob:LPB03_12670"/>
<proteinExistence type="predicted"/>
<dbReference type="InterPro" id="IPR036691">
    <property type="entry name" value="Endo/exonu/phosph_ase_sf"/>
</dbReference>